<dbReference type="Proteomes" id="UP000183926">
    <property type="component" value="Unassembled WGS sequence"/>
</dbReference>
<name>A0A1I7HZF8_9PROT</name>
<dbReference type="SUPFAM" id="SSF46565">
    <property type="entry name" value="Chaperone J-domain"/>
    <property type="match status" value="1"/>
</dbReference>
<dbReference type="CDD" id="cd06257">
    <property type="entry name" value="DnaJ"/>
    <property type="match status" value="1"/>
</dbReference>
<evidence type="ECO:0008006" key="4">
    <source>
        <dbReference type="Google" id="ProtNLM"/>
    </source>
</evidence>
<dbReference type="InterPro" id="IPR036869">
    <property type="entry name" value="J_dom_sf"/>
</dbReference>
<dbReference type="RefSeq" id="WP_074928653.1">
    <property type="nucleotide sequence ID" value="NZ_FPBL01000006.1"/>
</dbReference>
<proteinExistence type="predicted"/>
<evidence type="ECO:0000256" key="1">
    <source>
        <dbReference type="SAM" id="MobiDB-lite"/>
    </source>
</evidence>
<feature type="region of interest" description="Disordered" evidence="1">
    <location>
        <begin position="178"/>
        <end position="215"/>
    </location>
</feature>
<organism evidence="2 3">
    <name type="scientific">Nitrosomonas eutropha</name>
    <dbReference type="NCBI Taxonomy" id="916"/>
    <lineage>
        <taxon>Bacteria</taxon>
        <taxon>Pseudomonadati</taxon>
        <taxon>Pseudomonadota</taxon>
        <taxon>Betaproteobacteria</taxon>
        <taxon>Nitrosomonadales</taxon>
        <taxon>Nitrosomonadaceae</taxon>
        <taxon>Nitrosomonas</taxon>
    </lineage>
</organism>
<accession>A0A1I7HZF8</accession>
<sequence length="401" mass="45948">MPCIPRQESLLDSADNSELTVTDVVKRTPPQTKQQATFQRLVQQIDSQRVQLKAWHAYSERYNQRVGGELLPLFAQLREKRIAMLRLFDTQFHQRDVVRGRQQRAKLCDIILNLARDLLLEQRDEEIVALHDSYNDLGYDEQAELDKVFSQDIVEKLFGVRLEDDDTGGSMEEMLAKAMHKRQEEAAKSGTEQGSRRRKSAKQAAAEEKRAAAQKEISQSVREVYRKLASSLHPDRASADLTADEKTILMQRVNQAYDQGDLLELLNIQLEIEQISADYLADLPAERVEHYIQVLREQQAELKAELASLLAPYRALVSLTPKLKPDRVDKAVDAEVARLEMNLRQADIDLIAFQDGKQLAAFIKQYQVNNEPDEFDELQMLDDFLGGFSEPPPPPARRRKR</sequence>
<dbReference type="AlphaFoldDB" id="A0A1I7HZF8"/>
<dbReference type="InterPro" id="IPR001623">
    <property type="entry name" value="DnaJ_domain"/>
</dbReference>
<dbReference type="Gene3D" id="1.10.287.110">
    <property type="entry name" value="DnaJ domain"/>
    <property type="match status" value="1"/>
</dbReference>
<gene>
    <name evidence="2" type="ORF">SAMN05216339_106111</name>
</gene>
<reference evidence="2 3" key="1">
    <citation type="submission" date="2016-10" db="EMBL/GenBank/DDBJ databases">
        <authorList>
            <person name="de Groot N.N."/>
        </authorList>
    </citation>
    <scope>NUCLEOTIDE SEQUENCE [LARGE SCALE GENOMIC DNA]</scope>
    <source>
        <strain evidence="2 3">Nm24</strain>
    </source>
</reference>
<evidence type="ECO:0000313" key="2">
    <source>
        <dbReference type="EMBL" id="SFU66047.1"/>
    </source>
</evidence>
<evidence type="ECO:0000313" key="3">
    <source>
        <dbReference type="Proteomes" id="UP000183926"/>
    </source>
</evidence>
<dbReference type="OrthoDB" id="114754at2"/>
<dbReference type="EMBL" id="FPBL01000006">
    <property type="protein sequence ID" value="SFU66047.1"/>
    <property type="molecule type" value="Genomic_DNA"/>
</dbReference>
<protein>
    <recommendedName>
        <fullName evidence="4">Molecular chaperone DnaJ</fullName>
    </recommendedName>
</protein>